<accession>A0A6J5NJ48</accession>
<feature type="transmembrane region" description="Helical" evidence="1">
    <location>
        <begin position="36"/>
        <end position="55"/>
    </location>
</feature>
<proteinExistence type="predicted"/>
<reference evidence="2" key="1">
    <citation type="submission" date="2020-04" db="EMBL/GenBank/DDBJ databases">
        <authorList>
            <person name="Chiriac C."/>
            <person name="Salcher M."/>
            <person name="Ghai R."/>
            <person name="Kavagutti S V."/>
        </authorList>
    </citation>
    <scope>NUCLEOTIDE SEQUENCE</scope>
</reference>
<feature type="transmembrane region" description="Helical" evidence="1">
    <location>
        <begin position="61"/>
        <end position="84"/>
    </location>
</feature>
<evidence type="ECO:0000313" key="2">
    <source>
        <dbReference type="EMBL" id="CAB4155404.1"/>
    </source>
</evidence>
<name>A0A6J5NJ48_9CAUD</name>
<keyword evidence="1" id="KW-1133">Transmembrane helix</keyword>
<organism evidence="2">
    <name type="scientific">uncultured Caudovirales phage</name>
    <dbReference type="NCBI Taxonomy" id="2100421"/>
    <lineage>
        <taxon>Viruses</taxon>
        <taxon>Duplodnaviria</taxon>
        <taxon>Heunggongvirae</taxon>
        <taxon>Uroviricota</taxon>
        <taxon>Caudoviricetes</taxon>
        <taxon>Peduoviridae</taxon>
        <taxon>Maltschvirus</taxon>
        <taxon>Maltschvirus maltsch</taxon>
    </lineage>
</organism>
<evidence type="ECO:0000256" key="1">
    <source>
        <dbReference type="SAM" id="Phobius"/>
    </source>
</evidence>
<protein>
    <submittedName>
        <fullName evidence="2">Uncharacterized protein</fullName>
    </submittedName>
</protein>
<keyword evidence="1" id="KW-0812">Transmembrane</keyword>
<dbReference type="EMBL" id="LR796636">
    <property type="protein sequence ID" value="CAB4155404.1"/>
    <property type="molecule type" value="Genomic_DNA"/>
</dbReference>
<gene>
    <name evidence="2" type="ORF">UFOVP672_9</name>
</gene>
<keyword evidence="1" id="KW-0472">Membrane</keyword>
<sequence>MSTPRAKDPVTHEDYASPNALHRFVGWMWSKYSRKAVLKIGVIAAPVINAIVQWAGQTPEASMAIGVGLSALILGTLDQVVSFVGKRMGLTNLQSLQKLSEEEEAETVRPPATPWPGGSASPFTPPSFYQALIEQQPIKPHNTMPLNPVPTPEIRFTPPTQNPIGNKGDFIIALAPDDAIAGATRGKLRGEVDDLVIIELPDARIVTFKRAETEFYVKA</sequence>